<comment type="caution">
    <text evidence="17">The sequence shown here is derived from an EMBL/GenBank/DDBJ whole genome shotgun (WGS) entry which is preliminary data.</text>
</comment>
<keyword evidence="6 11" id="KW-0808">Transferase</keyword>
<evidence type="ECO:0000256" key="8">
    <source>
        <dbReference type="ARBA" id="ARBA00022777"/>
    </source>
</evidence>
<evidence type="ECO:0000313" key="22">
    <source>
        <dbReference type="Proteomes" id="UP000284434"/>
    </source>
</evidence>
<evidence type="ECO:0000313" key="21">
    <source>
        <dbReference type="Proteomes" id="UP000284243"/>
    </source>
</evidence>
<feature type="binding site" evidence="11 13">
    <location>
        <position position="346"/>
    </location>
    <ligand>
        <name>ATP</name>
        <dbReference type="ChEBI" id="CHEBI:30616"/>
    </ligand>
</feature>
<dbReference type="GO" id="GO:0006096">
    <property type="term" value="P:glycolytic process"/>
    <property type="evidence" value="ECO:0007669"/>
    <property type="project" value="UniProtKB-UniRule"/>
</dbReference>
<feature type="binding site" evidence="11">
    <location>
        <position position="172"/>
    </location>
    <ligand>
        <name>substrate</name>
    </ligand>
</feature>
<reference evidence="15" key="2">
    <citation type="submission" date="2022-01" db="EMBL/GenBank/DDBJ databases">
        <title>Collection of gut derived symbiotic bacterial strains cultured from healthy donors.</title>
        <authorList>
            <person name="Lin H."/>
            <person name="Kohout C."/>
            <person name="Waligurski E."/>
            <person name="Pamer E.G."/>
        </authorList>
    </citation>
    <scope>NUCLEOTIDE SEQUENCE</scope>
    <source>
        <strain evidence="15">DFI.1.149</strain>
    </source>
</reference>
<dbReference type="Proteomes" id="UP001199750">
    <property type="component" value="Unassembled WGS sequence"/>
</dbReference>
<dbReference type="PRINTS" id="PR00477">
    <property type="entry name" value="PHGLYCKINASE"/>
</dbReference>
<protein>
    <recommendedName>
        <fullName evidence="4 11">Phosphoglycerate kinase</fullName>
        <ecNumber evidence="4 11">2.7.2.3</ecNumber>
    </recommendedName>
</protein>
<evidence type="ECO:0000256" key="10">
    <source>
        <dbReference type="ARBA" id="ARBA00023152"/>
    </source>
</evidence>
<dbReference type="Proteomes" id="UP000284434">
    <property type="component" value="Unassembled WGS sequence"/>
</dbReference>
<dbReference type="EMBL" id="JAKNDN010000001">
    <property type="protein sequence ID" value="MCG4958302.1"/>
    <property type="molecule type" value="Genomic_DNA"/>
</dbReference>
<evidence type="ECO:0000313" key="19">
    <source>
        <dbReference type="EMBL" id="RGY09777.1"/>
    </source>
</evidence>
<dbReference type="GO" id="GO:0006094">
    <property type="term" value="P:gluconeogenesis"/>
    <property type="evidence" value="ECO:0007669"/>
    <property type="project" value="TreeGrafter"/>
</dbReference>
<feature type="binding site" evidence="11">
    <location>
        <position position="315"/>
    </location>
    <ligand>
        <name>ATP</name>
        <dbReference type="ChEBI" id="CHEBI:30616"/>
    </ligand>
</feature>
<organism evidence="17 21">
    <name type="scientific">Odoribacter splanchnicus</name>
    <dbReference type="NCBI Taxonomy" id="28118"/>
    <lineage>
        <taxon>Bacteria</taxon>
        <taxon>Pseudomonadati</taxon>
        <taxon>Bacteroidota</taxon>
        <taxon>Bacteroidia</taxon>
        <taxon>Bacteroidales</taxon>
        <taxon>Odoribacteraceae</taxon>
        <taxon>Odoribacter</taxon>
    </lineage>
</organism>
<dbReference type="EMBL" id="QRYC01000013">
    <property type="protein sequence ID" value="RGU55930.1"/>
    <property type="molecule type" value="Genomic_DNA"/>
</dbReference>
<dbReference type="EMBL" id="QSCO01000001">
    <property type="protein sequence ID" value="RGY09777.1"/>
    <property type="molecule type" value="Genomic_DNA"/>
</dbReference>
<evidence type="ECO:0000313" key="18">
    <source>
        <dbReference type="EMBL" id="RGV18349.1"/>
    </source>
</evidence>
<dbReference type="CDD" id="cd00318">
    <property type="entry name" value="Phosphoglycerate_kinase"/>
    <property type="match status" value="1"/>
</dbReference>
<dbReference type="Pfam" id="PF00162">
    <property type="entry name" value="PGK"/>
    <property type="match status" value="1"/>
</dbReference>
<name>A0A1Y3ZVF7_9BACT</name>
<dbReference type="HAMAP" id="MF_00145">
    <property type="entry name" value="Phosphoglyc_kinase"/>
    <property type="match status" value="1"/>
</dbReference>
<dbReference type="FunFam" id="3.40.50.1260:FF:000010">
    <property type="entry name" value="Phosphoglycerate kinase"/>
    <property type="match status" value="1"/>
</dbReference>
<evidence type="ECO:0000256" key="4">
    <source>
        <dbReference type="ARBA" id="ARBA00013061"/>
    </source>
</evidence>
<feature type="binding site" evidence="11">
    <location>
        <position position="116"/>
    </location>
    <ligand>
        <name>substrate</name>
    </ligand>
</feature>
<dbReference type="RefSeq" id="WP_013613002.1">
    <property type="nucleotide sequence ID" value="NZ_BAABYK010000001.1"/>
</dbReference>
<keyword evidence="9 11" id="KW-0067">ATP-binding</keyword>
<dbReference type="PANTHER" id="PTHR11406">
    <property type="entry name" value="PHOSPHOGLYCERATE KINASE"/>
    <property type="match status" value="1"/>
</dbReference>
<dbReference type="Proteomes" id="UP001212263">
    <property type="component" value="Unassembled WGS sequence"/>
</dbReference>
<evidence type="ECO:0000313" key="20">
    <source>
        <dbReference type="Proteomes" id="UP000283426"/>
    </source>
</evidence>
<evidence type="ECO:0000313" key="15">
    <source>
        <dbReference type="EMBL" id="MCG4958302.1"/>
    </source>
</evidence>
<dbReference type="GO" id="GO:0005524">
    <property type="term" value="F:ATP binding"/>
    <property type="evidence" value="ECO:0007669"/>
    <property type="project" value="UniProtKB-KW"/>
</dbReference>
<evidence type="ECO:0000256" key="6">
    <source>
        <dbReference type="ARBA" id="ARBA00022679"/>
    </source>
</evidence>
<dbReference type="EC" id="2.7.2.3" evidence="4 11"/>
<dbReference type="PANTHER" id="PTHR11406:SF23">
    <property type="entry name" value="PHOSPHOGLYCERATE KINASE 1, CHLOROPLASTIC-RELATED"/>
    <property type="match status" value="1"/>
</dbReference>
<dbReference type="OMA" id="DMIFDIG"/>
<evidence type="ECO:0000256" key="2">
    <source>
        <dbReference type="ARBA" id="ARBA00008982"/>
    </source>
</evidence>
<keyword evidence="7 11" id="KW-0547">Nucleotide-binding</keyword>
<dbReference type="FunFam" id="3.40.50.1260:FF:000003">
    <property type="entry name" value="Phosphoglycerate kinase"/>
    <property type="match status" value="1"/>
</dbReference>
<dbReference type="InterPro" id="IPR036043">
    <property type="entry name" value="Phosphoglycerate_kinase_sf"/>
</dbReference>
<dbReference type="FunFam" id="3.40.50.1260:FF:000009">
    <property type="entry name" value="Phosphoglycerate kinase"/>
    <property type="match status" value="1"/>
</dbReference>
<feature type="binding site" evidence="11">
    <location>
        <position position="35"/>
    </location>
    <ligand>
        <name>substrate</name>
    </ligand>
</feature>
<evidence type="ECO:0000256" key="7">
    <source>
        <dbReference type="ARBA" id="ARBA00022741"/>
    </source>
</evidence>
<dbReference type="SUPFAM" id="SSF53748">
    <property type="entry name" value="Phosphoglycerate kinase"/>
    <property type="match status" value="1"/>
</dbReference>
<feature type="binding site" evidence="12">
    <location>
        <position position="116"/>
    </location>
    <ligand>
        <name>(2R)-3-phosphoglycerate</name>
        <dbReference type="ChEBI" id="CHEBI:58272"/>
    </ligand>
</feature>
<comment type="subunit">
    <text evidence="3 11">Monomer.</text>
</comment>
<keyword evidence="5 11" id="KW-0963">Cytoplasm</keyword>
<comment type="similarity">
    <text evidence="2 11 14">Belongs to the phosphoglycerate kinase family.</text>
</comment>
<comment type="subcellular location">
    <subcellularLocation>
        <location evidence="11">Cytoplasm</location>
    </subcellularLocation>
</comment>
<evidence type="ECO:0000256" key="3">
    <source>
        <dbReference type="ARBA" id="ARBA00011245"/>
    </source>
</evidence>
<dbReference type="UniPathway" id="UPA00109">
    <property type="reaction ID" value="UER00185"/>
</dbReference>
<evidence type="ECO:0000256" key="1">
    <source>
        <dbReference type="ARBA" id="ARBA00000642"/>
    </source>
</evidence>
<evidence type="ECO:0000256" key="5">
    <source>
        <dbReference type="ARBA" id="ARBA00022490"/>
    </source>
</evidence>
<dbReference type="GeneID" id="61276055"/>
<keyword evidence="10 11" id="KW-0324">Glycolysis</keyword>
<comment type="pathway">
    <text evidence="11">Carbohydrate degradation; glycolysis; pyruvate from D-glyceraldehyde 3-phosphate: step 2/5.</text>
</comment>
<feature type="binding site" evidence="11 12">
    <location>
        <begin position="19"/>
        <end position="21"/>
    </location>
    <ligand>
        <name>substrate</name>
    </ligand>
</feature>
<accession>A0A1Y3ZVF7</accession>
<dbReference type="InterPro" id="IPR015824">
    <property type="entry name" value="Phosphoglycerate_kinase_N"/>
</dbReference>
<dbReference type="InterPro" id="IPR001576">
    <property type="entry name" value="Phosphoglycerate_kinase"/>
</dbReference>
<dbReference type="GO" id="GO:0004618">
    <property type="term" value="F:phosphoglycerate kinase activity"/>
    <property type="evidence" value="ECO:0007669"/>
    <property type="project" value="UniProtKB-UniRule"/>
</dbReference>
<evidence type="ECO:0000313" key="17">
    <source>
        <dbReference type="EMBL" id="RGU55930.1"/>
    </source>
</evidence>
<sequence length="419" mass="45181">MQTIDTYNFQGKKALIRVDFNVPLNDKFEITDDTRMRAAIPTIRKVLAGGGAVILMSHLGRPKGVDSKYSLKHIQKHLEELLGQPVRFADDCIGESAKKQAAELKPGEVLLLENLRYYAEEEGKPRGLADDASDEEKKAAKAAVKESQKKFVADLASLGDVWINDAFGTAHRAHASTALIAKYFPNDKLFGYVMEGELKAVDSVMKDPKRPFTAIMGGSKVSSKIDIIMNLMDKVDNLILGGGMTYTFKAALGGHVGSSICEADKLDLALDIMRIAKEKGVNLVLSDQAVIADGFSNDANTKLADPMNIPDGWEGLDIGPETRERFAKVIEESKTILWNGPVGVFEMPKFAEGTRAIAEAIVKATEKGAFSLIGGGDSVAAINQFGLADKVSYVSTGGGALLEYIEGKELPGITAIRGE</sequence>
<dbReference type="Proteomes" id="UP000284243">
    <property type="component" value="Unassembled WGS sequence"/>
</dbReference>
<keyword evidence="8 11" id="KW-0418">Kinase</keyword>
<feature type="binding site" evidence="11 12">
    <location>
        <begin position="58"/>
        <end position="61"/>
    </location>
    <ligand>
        <name>substrate</name>
    </ligand>
</feature>
<evidence type="ECO:0000256" key="11">
    <source>
        <dbReference type="HAMAP-Rule" id="MF_00145"/>
    </source>
</evidence>
<gene>
    <name evidence="11 17" type="primary">pgk</name>
    <name evidence="18" type="ORF">DWW24_20005</name>
    <name evidence="17" type="ORF">DWW57_10495</name>
    <name evidence="19" type="ORF">DXA53_00305</name>
    <name evidence="15" type="ORF">L0P03_00315</name>
    <name evidence="16" type="ORF">PN645_03170</name>
</gene>
<reference evidence="16" key="3">
    <citation type="submission" date="2023-01" db="EMBL/GenBank/DDBJ databases">
        <title>Human gut microbiome strain richness.</title>
        <authorList>
            <person name="Chen-Liaw A."/>
        </authorList>
    </citation>
    <scope>NUCLEOTIDE SEQUENCE</scope>
    <source>
        <strain evidence="16">RTP21484st1_B7_RTP21484_190118</strain>
    </source>
</reference>
<comment type="catalytic activity">
    <reaction evidence="1 11 14">
        <text>(2R)-3-phosphoglycerate + ATP = (2R)-3-phospho-glyceroyl phosphate + ADP</text>
        <dbReference type="Rhea" id="RHEA:14801"/>
        <dbReference type="ChEBI" id="CHEBI:30616"/>
        <dbReference type="ChEBI" id="CHEBI:57604"/>
        <dbReference type="ChEBI" id="CHEBI:58272"/>
        <dbReference type="ChEBI" id="CHEBI:456216"/>
        <dbReference type="EC" id="2.7.2.3"/>
    </reaction>
</comment>
<evidence type="ECO:0000256" key="9">
    <source>
        <dbReference type="ARBA" id="ARBA00022840"/>
    </source>
</evidence>
<evidence type="ECO:0000313" key="16">
    <source>
        <dbReference type="EMBL" id="MDB9222005.1"/>
    </source>
</evidence>
<feature type="binding site" evidence="11 13">
    <location>
        <position position="224"/>
    </location>
    <ligand>
        <name>ATP</name>
        <dbReference type="ChEBI" id="CHEBI:30616"/>
    </ligand>
</feature>
<dbReference type="GO" id="GO:0043531">
    <property type="term" value="F:ADP binding"/>
    <property type="evidence" value="ECO:0007669"/>
    <property type="project" value="TreeGrafter"/>
</dbReference>
<feature type="binding site" evidence="11 13">
    <location>
        <begin position="375"/>
        <end position="378"/>
    </location>
    <ligand>
        <name>ATP</name>
        <dbReference type="ChEBI" id="CHEBI:30616"/>
    </ligand>
</feature>
<proteinExistence type="inferred from homology"/>
<reference evidence="20 21" key="1">
    <citation type="submission" date="2018-08" db="EMBL/GenBank/DDBJ databases">
        <title>A genome reference for cultivated species of the human gut microbiota.</title>
        <authorList>
            <person name="Zou Y."/>
            <person name="Xue W."/>
            <person name="Luo G."/>
        </authorList>
    </citation>
    <scope>NUCLEOTIDE SEQUENCE [LARGE SCALE GENOMIC DNA]</scope>
    <source>
        <strain evidence="18 20">AF14-6AC</strain>
        <strain evidence="17 21">AF16-14</strain>
        <strain evidence="19 22">OF03-11</strain>
    </source>
</reference>
<dbReference type="AlphaFoldDB" id="A0A1Y3ZVF7"/>
<dbReference type="EMBL" id="QRYW01000059">
    <property type="protein sequence ID" value="RGV18349.1"/>
    <property type="molecule type" value="Genomic_DNA"/>
</dbReference>
<feature type="binding site" evidence="12">
    <location>
        <position position="172"/>
    </location>
    <ligand>
        <name>(2R)-3-phosphoglycerate</name>
        <dbReference type="ChEBI" id="CHEBI:58272"/>
    </ligand>
</feature>
<dbReference type="GO" id="GO:0005829">
    <property type="term" value="C:cytosol"/>
    <property type="evidence" value="ECO:0007669"/>
    <property type="project" value="TreeGrafter"/>
</dbReference>
<dbReference type="EMBL" id="JAQMRD010000003">
    <property type="protein sequence ID" value="MDB9222005.1"/>
    <property type="molecule type" value="Genomic_DNA"/>
</dbReference>
<evidence type="ECO:0000256" key="12">
    <source>
        <dbReference type="PIRSR" id="PIRSR000724-1"/>
    </source>
</evidence>
<dbReference type="Gene3D" id="3.40.50.1260">
    <property type="entry name" value="Phosphoglycerate kinase, N-terminal domain"/>
    <property type="match status" value="2"/>
</dbReference>
<dbReference type="PIRSF" id="PIRSF000724">
    <property type="entry name" value="Pgk"/>
    <property type="match status" value="1"/>
</dbReference>
<evidence type="ECO:0000256" key="13">
    <source>
        <dbReference type="PIRSR" id="PIRSR000724-2"/>
    </source>
</evidence>
<dbReference type="Proteomes" id="UP000283426">
    <property type="component" value="Unassembled WGS sequence"/>
</dbReference>
<evidence type="ECO:0000256" key="14">
    <source>
        <dbReference type="RuleBase" id="RU000532"/>
    </source>
</evidence>
<feature type="binding site" evidence="12">
    <location>
        <position position="35"/>
    </location>
    <ligand>
        <name>(2R)-3-phosphoglycerate</name>
        <dbReference type="ChEBI" id="CHEBI:58272"/>
    </ligand>
</feature>